<feature type="transmembrane region" description="Helical" evidence="15">
    <location>
        <begin position="659"/>
        <end position="678"/>
    </location>
</feature>
<dbReference type="EMBL" id="FOBB01000001">
    <property type="protein sequence ID" value="SEK82316.1"/>
    <property type="molecule type" value="Genomic_DNA"/>
</dbReference>
<feature type="binding site" evidence="14">
    <location>
        <position position="29"/>
    </location>
    <ligand>
        <name>Mg(2+)</name>
        <dbReference type="ChEBI" id="CHEBI:18420"/>
        <label>2</label>
    </ligand>
</feature>
<dbReference type="STRING" id="573321.SAMN04488505_101956"/>
<feature type="transmembrane region" description="Helical" evidence="15">
    <location>
        <begin position="339"/>
        <end position="368"/>
    </location>
</feature>
<dbReference type="GO" id="GO:0005525">
    <property type="term" value="F:GTP binding"/>
    <property type="evidence" value="ECO:0007669"/>
    <property type="project" value="UniProtKB-KW"/>
</dbReference>
<evidence type="ECO:0000256" key="1">
    <source>
        <dbReference type="ARBA" id="ARBA00004651"/>
    </source>
</evidence>
<dbReference type="PANTHER" id="PTHR43185">
    <property type="entry name" value="FERROUS IRON TRANSPORT PROTEIN B"/>
    <property type="match status" value="1"/>
</dbReference>
<dbReference type="PROSITE" id="PS51711">
    <property type="entry name" value="G_FEOB"/>
    <property type="match status" value="1"/>
</dbReference>
<dbReference type="InterPro" id="IPR011640">
    <property type="entry name" value="Fe2_transport_prot_B_C"/>
</dbReference>
<keyword evidence="6 13" id="KW-0547">Nucleotide-binding</keyword>
<comment type="similarity">
    <text evidence="15">Belongs to the TRAFAC class TrmE-Era-EngA-EngB-Septin-like GTPase superfamily. FeoB GTPase (TC 9.A.8) family.</text>
</comment>
<dbReference type="InterPro" id="IPR003373">
    <property type="entry name" value="Fe2_transport_prot-B"/>
</dbReference>
<keyword evidence="5 15" id="KW-0812">Transmembrane</keyword>
<evidence type="ECO:0000259" key="16">
    <source>
        <dbReference type="PROSITE" id="PS51711"/>
    </source>
</evidence>
<keyword evidence="11 15" id="KW-0472">Membrane</keyword>
<feature type="binding site" evidence="13">
    <location>
        <begin position="40"/>
        <end position="44"/>
    </location>
    <ligand>
        <name>GTP</name>
        <dbReference type="ChEBI" id="CHEBI:37565"/>
        <label>1</label>
    </ligand>
</feature>
<comment type="subcellular location">
    <subcellularLocation>
        <location evidence="15">Cell inner membrane</location>
        <topology evidence="15">Multi-pass membrane protein</topology>
    </subcellularLocation>
    <subcellularLocation>
        <location evidence="1">Cell membrane</location>
        <topology evidence="1">Multi-pass membrane protein</topology>
    </subcellularLocation>
</comment>
<keyword evidence="4 15" id="KW-0410">Iron transport</keyword>
<dbReference type="RefSeq" id="WP_089906970.1">
    <property type="nucleotide sequence ID" value="NZ_FOBB01000001.1"/>
</dbReference>
<keyword evidence="10 13" id="KW-0342">GTP-binding</keyword>
<evidence type="ECO:0000256" key="10">
    <source>
        <dbReference type="ARBA" id="ARBA00023134"/>
    </source>
</evidence>
<keyword evidence="14" id="KW-0460">Magnesium</keyword>
<evidence type="ECO:0000313" key="17">
    <source>
        <dbReference type="EMBL" id="SEK82316.1"/>
    </source>
</evidence>
<evidence type="ECO:0000256" key="15">
    <source>
        <dbReference type="RuleBase" id="RU362098"/>
    </source>
</evidence>
<evidence type="ECO:0000256" key="4">
    <source>
        <dbReference type="ARBA" id="ARBA00022496"/>
    </source>
</evidence>
<dbReference type="SUPFAM" id="SSF52540">
    <property type="entry name" value="P-loop containing nucleoside triphosphate hydrolases"/>
    <property type="match status" value="1"/>
</dbReference>
<evidence type="ECO:0000256" key="5">
    <source>
        <dbReference type="ARBA" id="ARBA00022692"/>
    </source>
</evidence>
<dbReference type="OrthoDB" id="9809127at2"/>
<feature type="binding site" evidence="13">
    <location>
        <begin position="15"/>
        <end position="22"/>
    </location>
    <ligand>
        <name>GTP</name>
        <dbReference type="ChEBI" id="CHEBI:37565"/>
        <label>1</label>
    </ligand>
</feature>
<evidence type="ECO:0000256" key="8">
    <source>
        <dbReference type="ARBA" id="ARBA00023004"/>
    </source>
</evidence>
<comment type="caution">
    <text evidence="15">Lacks conserved residue(s) required for the propagation of feature annotation.</text>
</comment>
<dbReference type="InterPro" id="IPR050860">
    <property type="entry name" value="FeoB_GTPase"/>
</dbReference>
<evidence type="ECO:0000256" key="6">
    <source>
        <dbReference type="ARBA" id="ARBA00022741"/>
    </source>
</evidence>
<name>A0A1H7K733_9BACT</name>
<evidence type="ECO:0000256" key="14">
    <source>
        <dbReference type="PIRSR" id="PIRSR603373-2"/>
    </source>
</evidence>
<accession>A0A1H7K733</accession>
<feature type="binding site" evidence="14">
    <location>
        <position position="30"/>
    </location>
    <ligand>
        <name>Mg(2+)</name>
        <dbReference type="ChEBI" id="CHEBI:18420"/>
        <label>2</label>
    </ligand>
</feature>
<dbReference type="Proteomes" id="UP000198984">
    <property type="component" value="Unassembled WGS sequence"/>
</dbReference>
<dbReference type="GO" id="GO:0005886">
    <property type="term" value="C:plasma membrane"/>
    <property type="evidence" value="ECO:0007669"/>
    <property type="project" value="UniProtKB-SubCell"/>
</dbReference>
<keyword evidence="9" id="KW-0406">Ion transport</keyword>
<feature type="transmembrane region" description="Helical" evidence="15">
    <location>
        <begin position="422"/>
        <end position="447"/>
    </location>
</feature>
<dbReference type="PRINTS" id="PR00326">
    <property type="entry name" value="GTP1OBG"/>
</dbReference>
<protein>
    <recommendedName>
        <fullName evidence="12 15">Ferrous iron transport protein B</fullName>
    </recommendedName>
</protein>
<evidence type="ECO:0000256" key="13">
    <source>
        <dbReference type="PIRSR" id="PIRSR603373-1"/>
    </source>
</evidence>
<dbReference type="AlphaFoldDB" id="A0A1H7K733"/>
<dbReference type="Pfam" id="PF07670">
    <property type="entry name" value="Gate"/>
    <property type="match status" value="2"/>
</dbReference>
<evidence type="ECO:0000256" key="3">
    <source>
        <dbReference type="ARBA" id="ARBA00022475"/>
    </source>
</evidence>
<dbReference type="Pfam" id="PF02421">
    <property type="entry name" value="FeoB_N"/>
    <property type="match status" value="1"/>
</dbReference>
<proteinExistence type="inferred from homology"/>
<reference evidence="17 18" key="1">
    <citation type="submission" date="2016-10" db="EMBL/GenBank/DDBJ databases">
        <authorList>
            <person name="de Groot N.N."/>
        </authorList>
    </citation>
    <scope>NUCLEOTIDE SEQUENCE [LARGE SCALE GENOMIC DNA]</scope>
    <source>
        <strain evidence="17 18">DSM 21039</strain>
    </source>
</reference>
<feature type="binding site" evidence="14">
    <location>
        <position position="27"/>
    </location>
    <ligand>
        <name>Mg(2+)</name>
        <dbReference type="ChEBI" id="CHEBI:18420"/>
        <label>2</label>
    </ligand>
</feature>
<dbReference type="CDD" id="cd01879">
    <property type="entry name" value="FeoB"/>
    <property type="match status" value="1"/>
</dbReference>
<feature type="transmembrane region" description="Helical" evidence="15">
    <location>
        <begin position="690"/>
        <end position="710"/>
    </location>
</feature>
<feature type="binding site" evidence="14">
    <location>
        <position position="26"/>
    </location>
    <ligand>
        <name>Mg(2+)</name>
        <dbReference type="ChEBI" id="CHEBI:18420"/>
        <label>2</label>
    </ligand>
</feature>
<dbReference type="Pfam" id="PF07664">
    <property type="entry name" value="FeoB_C"/>
    <property type="match status" value="1"/>
</dbReference>
<dbReference type="GO" id="GO:0015093">
    <property type="term" value="F:ferrous iron transmembrane transporter activity"/>
    <property type="evidence" value="ECO:0007669"/>
    <property type="project" value="UniProtKB-UniRule"/>
</dbReference>
<evidence type="ECO:0000313" key="18">
    <source>
        <dbReference type="Proteomes" id="UP000198984"/>
    </source>
</evidence>
<evidence type="ECO:0000256" key="2">
    <source>
        <dbReference type="ARBA" id="ARBA00022448"/>
    </source>
</evidence>
<keyword evidence="18" id="KW-1185">Reference proteome</keyword>
<dbReference type="GO" id="GO:0046872">
    <property type="term" value="F:metal ion binding"/>
    <property type="evidence" value="ECO:0007669"/>
    <property type="project" value="UniProtKB-KW"/>
</dbReference>
<evidence type="ECO:0000256" key="11">
    <source>
        <dbReference type="ARBA" id="ARBA00023136"/>
    </source>
</evidence>
<dbReference type="InterPro" id="IPR030389">
    <property type="entry name" value="G_FEOB_dom"/>
</dbReference>
<evidence type="ECO:0000256" key="9">
    <source>
        <dbReference type="ARBA" id="ARBA00023065"/>
    </source>
</evidence>
<dbReference type="NCBIfam" id="TIGR00437">
    <property type="entry name" value="feoB"/>
    <property type="match status" value="1"/>
</dbReference>
<evidence type="ECO:0000256" key="7">
    <source>
        <dbReference type="ARBA" id="ARBA00022989"/>
    </source>
</evidence>
<dbReference type="Gene3D" id="3.40.50.300">
    <property type="entry name" value="P-loop containing nucleotide triphosphate hydrolases"/>
    <property type="match status" value="1"/>
</dbReference>
<feature type="transmembrane region" description="Helical" evidence="15">
    <location>
        <begin position="519"/>
        <end position="539"/>
    </location>
</feature>
<keyword evidence="8 15" id="KW-0408">Iron</keyword>
<dbReference type="PANTHER" id="PTHR43185:SF1">
    <property type="entry name" value="FE(2+) TRANSPORTER FEOB"/>
    <property type="match status" value="1"/>
</dbReference>
<organism evidence="17 18">
    <name type="scientific">Chitinophaga rupis</name>
    <dbReference type="NCBI Taxonomy" id="573321"/>
    <lineage>
        <taxon>Bacteria</taxon>
        <taxon>Pseudomonadati</taxon>
        <taxon>Bacteroidota</taxon>
        <taxon>Chitinophagia</taxon>
        <taxon>Chitinophagales</taxon>
        <taxon>Chitinophagaceae</taxon>
        <taxon>Chitinophaga</taxon>
    </lineage>
</organism>
<sequence length="711" mass="78726">MQATKNAAINIALVGNPNSGKSSLFNALTGLNQKVSNFPGVTVDKKTGSSSISNALHANIIDLPGTYSLYPKSADEFVTYDVLVNPAGKDRPDMILIIADASNLKRNLLFCSQIIDLKIPVIIALTMMDIARKKGVEIDLNGLERELGVPVLAINPRKNKGIPELKKNIDLLAREHFPVPVRDFVDSHIMAPEVVDEVKKYVQVRSDYAALHIAVNSDELHFLNGGQKLAIKNALQTHKFNKTKVQAEEIMQRYGRIKHIMKASVVEADPLQKQLQTEKLDDILLHRFWGYVILLVVLFFLFQSIFWLASYPMDGIEAAFGWLGGSLSGILPDNQFSDLLINGVVAGISGIAVFIPQIMILFGLITLLEDTGYMARISFLTDRLMRQVGLNGKSVMPLISGVACAVPAIMATRSIENRKERLITIMVTPLMSCSARLPIYTIMIALVVPDRKVLGFLSLQGLVMMGLYLLGFFMALAIAAIMKWFVAIKEKSYFIMELPVYRAPRWKNVGTTMLEKARIFITDAGKVIMVISVILWFLASYGPGSKMQPVHAKYEKLMAANPNDKEALDKAYQSEKLANSYAGILGHAIEPAIRPLGFDWKIGIALITSFAAREVFVGTMATLYSVGESPEDNDATLREKMHAAVRADGSPVYTMATGFSLMLFYAFAMQCMSTLAIVRRETKSWKMPAIQLVYMTGLAYICSFIAYQILK</sequence>
<keyword evidence="14" id="KW-0479">Metal-binding</keyword>
<keyword evidence="3" id="KW-1003">Cell membrane</keyword>
<feature type="transmembrane region" description="Helical" evidence="15">
    <location>
        <begin position="467"/>
        <end position="486"/>
    </location>
</feature>
<feature type="transmembrane region" description="Helical" evidence="15">
    <location>
        <begin position="288"/>
        <end position="309"/>
    </location>
</feature>
<feature type="domain" description="FeoB-type G" evidence="16">
    <location>
        <begin position="8"/>
        <end position="175"/>
    </location>
</feature>
<evidence type="ECO:0000256" key="12">
    <source>
        <dbReference type="NCBIfam" id="TIGR00437"/>
    </source>
</evidence>
<dbReference type="InterPro" id="IPR006073">
    <property type="entry name" value="GTP-bd"/>
</dbReference>
<gene>
    <name evidence="17" type="ORF">SAMN04488505_101956</name>
</gene>
<dbReference type="InterPro" id="IPR027417">
    <property type="entry name" value="P-loop_NTPase"/>
</dbReference>
<feature type="binding site" evidence="13">
    <location>
        <begin position="62"/>
        <end position="65"/>
    </location>
    <ligand>
        <name>GTP</name>
        <dbReference type="ChEBI" id="CHEBI:37565"/>
        <label>1</label>
    </ligand>
</feature>
<keyword evidence="7 15" id="KW-1133">Transmembrane helix</keyword>
<dbReference type="InterPro" id="IPR011642">
    <property type="entry name" value="Gate_dom"/>
</dbReference>
<comment type="function">
    <text evidence="15">Probable transporter of a GTP-driven Fe(2+) uptake system.</text>
</comment>
<keyword evidence="2 15" id="KW-0813">Transport</keyword>